<feature type="compositionally biased region" description="Low complexity" evidence="3">
    <location>
        <begin position="528"/>
        <end position="557"/>
    </location>
</feature>
<dbReference type="SUPFAM" id="SSF144284">
    <property type="entry name" value="Sec2 N-terminal region"/>
    <property type="match status" value="1"/>
</dbReference>
<feature type="compositionally biased region" description="Polar residues" evidence="3">
    <location>
        <begin position="656"/>
        <end position="667"/>
    </location>
</feature>
<name>A0A167F2R3_9ASCO</name>
<dbReference type="OrthoDB" id="1748564at2759"/>
<feature type="compositionally biased region" description="Low complexity" evidence="3">
    <location>
        <begin position="395"/>
        <end position="416"/>
    </location>
</feature>
<dbReference type="Pfam" id="PF06428">
    <property type="entry name" value="Sec2p"/>
    <property type="match status" value="1"/>
</dbReference>
<sequence length="689" mass="74312">MESSSSVAPSAHSEAPVSSSAISDLDSEVRFLNTRIVDMINSNTEIEDKLRTANRELIQMTDTKVDLEDQLRVTRQELDDARRAKILLEDQIEKDYVSRQEYDRVVELQKKAEKDAEGLHAEIEDLTGSLFNEANILVAEANKEKARLQMQLEERDVLLDNYKSQVSELKDIIQRLKDEEEMGEVNSNRRSLMSTPPPPPLPEGDDGYRPIGSAVSVASSLTGTTGDAGSSGDGHADSSIGTNGAGGTGTGSSDFGLSTGLSAMTLASVSGKPGAVTTGHHFGDDTDSPGAPDDAIYWSLNDKSALYSQIRPILRKDTPVFEDFKSFVNHTSSNPFAALTNNSHNHNQTSTASAYFHTPGGFPGSFPVNPRVTASSPTVPSTSSPKSGADSSPRSTVTSTATSTSTSTSTATTTTSTATSYVHINTAPLSSFKLYKRCLSEDIEPTLRLDLAPHISWYAKKGVMNSIVDGTAIVEPISGVNEGAAIRGQNRPVATVSPCSFCGEARDSSIVYLRMHNLRISKGQSHNTSTNTFTSSNSSSSSAVTTSTTTSTTTVSSGHPLCHYCLTRVRTVCDFTAFLRSVRDRVWKVDEEEGLNRAWDELARLRERMLWAREGAIFPPPMIFGPSLRTARTHTPIQSKESAPLDTEEKLEKPNQLDTPDSTNPSTDAKDEDASSVAVSADDEVYTSA</sequence>
<feature type="region of interest" description="Disordered" evidence="3">
    <location>
        <begin position="180"/>
        <end position="247"/>
    </location>
</feature>
<dbReference type="GO" id="GO:0006887">
    <property type="term" value="P:exocytosis"/>
    <property type="evidence" value="ECO:0007669"/>
    <property type="project" value="TreeGrafter"/>
</dbReference>
<evidence type="ECO:0000313" key="6">
    <source>
        <dbReference type="Proteomes" id="UP000189580"/>
    </source>
</evidence>
<organism evidence="5 6">
    <name type="scientific">Sugiyamaella lignohabitans</name>
    <dbReference type="NCBI Taxonomy" id="796027"/>
    <lineage>
        <taxon>Eukaryota</taxon>
        <taxon>Fungi</taxon>
        <taxon>Dikarya</taxon>
        <taxon>Ascomycota</taxon>
        <taxon>Saccharomycotina</taxon>
        <taxon>Dipodascomycetes</taxon>
        <taxon>Dipodascales</taxon>
        <taxon>Trichomonascaceae</taxon>
        <taxon>Sugiyamaella</taxon>
    </lineage>
</organism>
<dbReference type="CDD" id="cd21044">
    <property type="entry name" value="Rab11BD_RAB3IP_like"/>
    <property type="match status" value="1"/>
</dbReference>
<dbReference type="AlphaFoldDB" id="A0A167F2R3"/>
<dbReference type="RefSeq" id="XP_018737229.1">
    <property type="nucleotide sequence ID" value="XM_018879298.1"/>
</dbReference>
<accession>A0A167F2R3</accession>
<dbReference type="Gene3D" id="6.10.140.910">
    <property type="match status" value="1"/>
</dbReference>
<dbReference type="Proteomes" id="UP000189580">
    <property type="component" value="Chromosome b"/>
</dbReference>
<feature type="coiled-coil region" evidence="2">
    <location>
        <begin position="36"/>
        <end position="179"/>
    </location>
</feature>
<feature type="compositionally biased region" description="Polar residues" evidence="3">
    <location>
        <begin position="185"/>
        <end position="194"/>
    </location>
</feature>
<feature type="region of interest" description="Disordered" evidence="3">
    <location>
        <begin position="523"/>
        <end position="557"/>
    </location>
</feature>
<dbReference type="Pfam" id="PF25555">
    <property type="entry name" value="RAB3A-like_C"/>
    <property type="match status" value="1"/>
</dbReference>
<feature type="region of interest" description="Disordered" evidence="3">
    <location>
        <begin position="1"/>
        <end position="20"/>
    </location>
</feature>
<protein>
    <submittedName>
        <fullName evidence="5">Guanine nucleotide exchange factor SEC2</fullName>
    </submittedName>
</protein>
<proteinExistence type="predicted"/>
<evidence type="ECO:0000256" key="1">
    <source>
        <dbReference type="ARBA" id="ARBA00023054"/>
    </source>
</evidence>
<dbReference type="InterPro" id="IPR009449">
    <property type="entry name" value="Sec2_N"/>
</dbReference>
<keyword evidence="1 2" id="KW-0175">Coiled coil</keyword>
<evidence type="ECO:0000256" key="2">
    <source>
        <dbReference type="SAM" id="Coils"/>
    </source>
</evidence>
<dbReference type="GO" id="GO:0051286">
    <property type="term" value="C:cell tip"/>
    <property type="evidence" value="ECO:0007669"/>
    <property type="project" value="TreeGrafter"/>
</dbReference>
<evidence type="ECO:0000256" key="3">
    <source>
        <dbReference type="SAM" id="MobiDB-lite"/>
    </source>
</evidence>
<feature type="compositionally biased region" description="Low complexity" evidence="3">
    <location>
        <begin position="373"/>
        <end position="387"/>
    </location>
</feature>
<feature type="compositionally biased region" description="Low complexity" evidence="3">
    <location>
        <begin position="218"/>
        <end position="230"/>
    </location>
</feature>
<dbReference type="KEGG" id="slb:AWJ20_2359"/>
<feature type="region of interest" description="Disordered" evidence="3">
    <location>
        <begin position="626"/>
        <end position="689"/>
    </location>
</feature>
<keyword evidence="6" id="KW-1185">Reference proteome</keyword>
<dbReference type="EMBL" id="CP014503">
    <property type="protein sequence ID" value="ANB14752.1"/>
    <property type="molecule type" value="Genomic_DNA"/>
</dbReference>
<gene>
    <name evidence="5" type="primary">SEC2</name>
    <name evidence="5" type="ORF">AWJ20_2359</name>
</gene>
<reference evidence="5 6" key="1">
    <citation type="submission" date="2016-02" db="EMBL/GenBank/DDBJ databases">
        <title>Complete genome sequence and transcriptome regulation of the pentose utilising yeast Sugiyamaella lignohabitans.</title>
        <authorList>
            <person name="Bellasio M."/>
            <person name="Peymann A."/>
            <person name="Valli M."/>
            <person name="Sipitzky M."/>
            <person name="Graf A."/>
            <person name="Sauer M."/>
            <person name="Marx H."/>
            <person name="Mattanovich D."/>
        </authorList>
    </citation>
    <scope>NUCLEOTIDE SEQUENCE [LARGE SCALE GENOMIC DNA]</scope>
    <source>
        <strain evidence="5 6">CBS 10342</strain>
    </source>
</reference>
<dbReference type="PANTHER" id="PTHR14430">
    <property type="entry name" value="RABIN3-RELATED"/>
    <property type="match status" value="1"/>
</dbReference>
<dbReference type="InterPro" id="IPR040351">
    <property type="entry name" value="RAB3IL/RAB3IP/Sec2"/>
</dbReference>
<dbReference type="PANTHER" id="PTHR14430:SF0">
    <property type="entry name" value="SEC2P DOMAIN-CONTAINING PROTEIN"/>
    <property type="match status" value="1"/>
</dbReference>
<feature type="domain" description="GDP/GTP exchange factor Sec2 N-terminal" evidence="4">
    <location>
        <begin position="44"/>
        <end position="176"/>
    </location>
</feature>
<dbReference type="GO" id="GO:0070319">
    <property type="term" value="C:Golgi to plasma membrane transport vesicle"/>
    <property type="evidence" value="ECO:0007669"/>
    <property type="project" value="TreeGrafter"/>
</dbReference>
<dbReference type="GeneID" id="30034261"/>
<feature type="region of interest" description="Disordered" evidence="3">
    <location>
        <begin position="366"/>
        <end position="416"/>
    </location>
</feature>
<evidence type="ECO:0000313" key="5">
    <source>
        <dbReference type="EMBL" id="ANB14752.1"/>
    </source>
</evidence>
<dbReference type="GO" id="GO:0005085">
    <property type="term" value="F:guanyl-nucleotide exchange factor activity"/>
    <property type="evidence" value="ECO:0007669"/>
    <property type="project" value="InterPro"/>
</dbReference>
<evidence type="ECO:0000259" key="4">
    <source>
        <dbReference type="Pfam" id="PF06428"/>
    </source>
</evidence>